<dbReference type="Proteomes" id="UP000011910">
    <property type="component" value="Unassembled WGS sequence"/>
</dbReference>
<dbReference type="RefSeq" id="WP_009197119.1">
    <property type="nucleotide sequence ID" value="NZ_AODQ01000142.1"/>
</dbReference>
<protein>
    <submittedName>
        <fullName evidence="1">Uncharacterized protein</fullName>
    </submittedName>
</protein>
<dbReference type="eggNOG" id="ENOG5033GWA">
    <property type="taxonomic scope" value="Bacteria"/>
</dbReference>
<evidence type="ECO:0000313" key="1">
    <source>
        <dbReference type="EMBL" id="EMR01136.1"/>
    </source>
</evidence>
<sequence length="84" mass="9417">MEATCNHCTHWEQSQAKLNTPAAVSSDAFGRCNELSDHNLDPEYIVPVLNDGKPVSEKGEHYDYITGANFGCNHFAEKMNRITF</sequence>
<evidence type="ECO:0000313" key="2">
    <source>
        <dbReference type="Proteomes" id="UP000011910"/>
    </source>
</evidence>
<dbReference type="STRING" id="1279009.ADICEAN_03740"/>
<proteinExistence type="predicted"/>
<accession>M7N1N5</accession>
<reference evidence="1 2" key="1">
    <citation type="journal article" date="2013" name="Genome Announc.">
        <title>Draft Genome Sequence of Cesiribacter andamanensis Strain AMV16T, Isolated from a Soil Sample from a Mud Volcano in the Andaman Islands, India.</title>
        <authorList>
            <person name="Shivaji S."/>
            <person name="Ara S."/>
            <person name="Begum Z."/>
            <person name="Srinivas T.N."/>
            <person name="Singh A."/>
            <person name="Kumar Pinnaka A."/>
        </authorList>
    </citation>
    <scope>NUCLEOTIDE SEQUENCE [LARGE SCALE GENOMIC DNA]</scope>
    <source>
        <strain evidence="1 2">AMV16</strain>
    </source>
</reference>
<organism evidence="1 2">
    <name type="scientific">Cesiribacter andamanensis AMV16</name>
    <dbReference type="NCBI Taxonomy" id="1279009"/>
    <lineage>
        <taxon>Bacteria</taxon>
        <taxon>Pseudomonadati</taxon>
        <taxon>Bacteroidota</taxon>
        <taxon>Cytophagia</taxon>
        <taxon>Cytophagales</taxon>
        <taxon>Cesiribacteraceae</taxon>
        <taxon>Cesiribacter</taxon>
    </lineage>
</organism>
<comment type="caution">
    <text evidence="1">The sequence shown here is derived from an EMBL/GenBank/DDBJ whole genome shotgun (WGS) entry which is preliminary data.</text>
</comment>
<keyword evidence="2" id="KW-1185">Reference proteome</keyword>
<dbReference type="OrthoDB" id="853253at2"/>
<dbReference type="EMBL" id="AODQ01000142">
    <property type="protein sequence ID" value="EMR01136.1"/>
    <property type="molecule type" value="Genomic_DNA"/>
</dbReference>
<name>M7N1N5_9BACT</name>
<dbReference type="AlphaFoldDB" id="M7N1N5"/>
<gene>
    <name evidence="1" type="ORF">ADICEAN_03740</name>
</gene>